<keyword evidence="3" id="KW-1133">Transmembrane helix</keyword>
<dbReference type="Proteomes" id="UP000295418">
    <property type="component" value="Unassembled WGS sequence"/>
</dbReference>
<keyword evidence="2" id="KW-0812">Transmembrane</keyword>
<organism evidence="6 7">
    <name type="scientific">Paenibacillus albiflavus</name>
    <dbReference type="NCBI Taxonomy" id="2545760"/>
    <lineage>
        <taxon>Bacteria</taxon>
        <taxon>Bacillati</taxon>
        <taxon>Bacillota</taxon>
        <taxon>Bacilli</taxon>
        <taxon>Bacillales</taxon>
        <taxon>Paenibacillaceae</taxon>
        <taxon>Paenibacillus</taxon>
    </lineage>
</organism>
<dbReference type="EMBL" id="SKFG01000024">
    <property type="protein sequence ID" value="TCZ74708.1"/>
    <property type="molecule type" value="Genomic_DNA"/>
</dbReference>
<reference evidence="6 7" key="1">
    <citation type="submission" date="2019-03" db="EMBL/GenBank/DDBJ databases">
        <authorList>
            <person name="Kim M.K.M."/>
        </authorList>
    </citation>
    <scope>NUCLEOTIDE SEQUENCE [LARGE SCALE GENOMIC DNA]</scope>
    <source>
        <strain evidence="6 7">18JY21-1</strain>
    </source>
</reference>
<gene>
    <name evidence="6" type="ORF">E0485_19265</name>
</gene>
<dbReference type="Gene3D" id="1.10.260.40">
    <property type="entry name" value="lambda repressor-like DNA-binding domains"/>
    <property type="match status" value="1"/>
</dbReference>
<protein>
    <submittedName>
        <fullName evidence="6">Helix-turn-helix domain-containing protein</fullName>
    </submittedName>
</protein>
<dbReference type="InterPro" id="IPR001387">
    <property type="entry name" value="Cro/C1-type_HTH"/>
</dbReference>
<keyword evidence="7" id="KW-1185">Reference proteome</keyword>
<dbReference type="Pfam" id="PF06803">
    <property type="entry name" value="DUF1232"/>
    <property type="match status" value="1"/>
</dbReference>
<sequence length="212" mass="23920">MNESSNRLGELIKSALKEKSLSMRKLSAMTGIDTATISRIASGKQQASMEYLQVFSRTLQVPVKLLLEANGLEINPDVERSELDISMESIQEMLASSNLFDHRNTMQRVEEELVKYERYAQTEEGQRIIRDGFDSKIQQVDGAGPFIVHLKEMFIRFSAQDVTNEERAILGGVLLYFILSADIIPDYVFPIGYLDDAIAVKLALQRLSDLRA</sequence>
<accession>A0A4R4EA23</accession>
<dbReference type="GO" id="GO:0012505">
    <property type="term" value="C:endomembrane system"/>
    <property type="evidence" value="ECO:0007669"/>
    <property type="project" value="UniProtKB-SubCell"/>
</dbReference>
<evidence type="ECO:0000256" key="1">
    <source>
        <dbReference type="ARBA" id="ARBA00004127"/>
    </source>
</evidence>
<dbReference type="AlphaFoldDB" id="A0A4R4EA23"/>
<dbReference type="Pfam" id="PF01381">
    <property type="entry name" value="HTH_3"/>
    <property type="match status" value="1"/>
</dbReference>
<name>A0A4R4EA23_9BACL</name>
<dbReference type="SMART" id="SM00530">
    <property type="entry name" value="HTH_XRE"/>
    <property type="match status" value="1"/>
</dbReference>
<dbReference type="SUPFAM" id="SSF47413">
    <property type="entry name" value="lambda repressor-like DNA-binding domains"/>
    <property type="match status" value="1"/>
</dbReference>
<evidence type="ECO:0000256" key="4">
    <source>
        <dbReference type="ARBA" id="ARBA00023136"/>
    </source>
</evidence>
<dbReference type="RefSeq" id="WP_132419701.1">
    <property type="nucleotide sequence ID" value="NZ_SKFG01000024.1"/>
</dbReference>
<evidence type="ECO:0000256" key="3">
    <source>
        <dbReference type="ARBA" id="ARBA00022989"/>
    </source>
</evidence>
<feature type="domain" description="HTH cro/C1-type" evidence="5">
    <location>
        <begin position="12"/>
        <end position="66"/>
    </location>
</feature>
<evidence type="ECO:0000313" key="6">
    <source>
        <dbReference type="EMBL" id="TCZ74708.1"/>
    </source>
</evidence>
<dbReference type="GO" id="GO:0003677">
    <property type="term" value="F:DNA binding"/>
    <property type="evidence" value="ECO:0007669"/>
    <property type="project" value="InterPro"/>
</dbReference>
<proteinExistence type="predicted"/>
<dbReference type="InterPro" id="IPR010652">
    <property type="entry name" value="DUF1232"/>
</dbReference>
<evidence type="ECO:0000313" key="7">
    <source>
        <dbReference type="Proteomes" id="UP000295418"/>
    </source>
</evidence>
<dbReference type="OrthoDB" id="9793277at2"/>
<comment type="caution">
    <text evidence="6">The sequence shown here is derived from an EMBL/GenBank/DDBJ whole genome shotgun (WGS) entry which is preliminary data.</text>
</comment>
<comment type="subcellular location">
    <subcellularLocation>
        <location evidence="1">Endomembrane system</location>
        <topology evidence="1">Multi-pass membrane protein</topology>
    </subcellularLocation>
</comment>
<dbReference type="InterPro" id="IPR010982">
    <property type="entry name" value="Lambda_DNA-bd_dom_sf"/>
</dbReference>
<dbReference type="PROSITE" id="PS50943">
    <property type="entry name" value="HTH_CROC1"/>
    <property type="match status" value="1"/>
</dbReference>
<keyword evidence="4" id="KW-0472">Membrane</keyword>
<dbReference type="CDD" id="cd00093">
    <property type="entry name" value="HTH_XRE"/>
    <property type="match status" value="1"/>
</dbReference>
<evidence type="ECO:0000259" key="5">
    <source>
        <dbReference type="PROSITE" id="PS50943"/>
    </source>
</evidence>
<evidence type="ECO:0000256" key="2">
    <source>
        <dbReference type="ARBA" id="ARBA00022692"/>
    </source>
</evidence>